<name>A0A511QYY0_9DEIN</name>
<accession>A0A511QYY0</accession>
<evidence type="ECO:0000313" key="1">
    <source>
        <dbReference type="EMBL" id="GEM82217.1"/>
    </source>
</evidence>
<organism evidence="1 2">
    <name type="scientific">Meiothermus hypogaeus NBRC 106114</name>
    <dbReference type="NCBI Taxonomy" id="1227553"/>
    <lineage>
        <taxon>Bacteria</taxon>
        <taxon>Thermotogati</taxon>
        <taxon>Deinococcota</taxon>
        <taxon>Deinococci</taxon>
        <taxon>Thermales</taxon>
        <taxon>Thermaceae</taxon>
        <taxon>Meiothermus</taxon>
    </lineage>
</organism>
<proteinExistence type="predicted"/>
<reference evidence="1 2" key="1">
    <citation type="submission" date="2019-07" db="EMBL/GenBank/DDBJ databases">
        <title>Whole genome shotgun sequence of Meiothermus hypogaeus NBRC 106114.</title>
        <authorList>
            <person name="Hosoyama A."/>
            <person name="Uohara A."/>
            <person name="Ohji S."/>
            <person name="Ichikawa N."/>
        </authorList>
    </citation>
    <scope>NUCLEOTIDE SEQUENCE [LARGE SCALE GENOMIC DNA]</scope>
    <source>
        <strain evidence="1 2">NBRC 106114</strain>
    </source>
</reference>
<gene>
    <name evidence="1" type="ORF">MHY01S_03830</name>
</gene>
<dbReference type="EMBL" id="BJXL01000006">
    <property type="protein sequence ID" value="GEM82217.1"/>
    <property type="molecule type" value="Genomic_DNA"/>
</dbReference>
<comment type="caution">
    <text evidence="1">The sequence shown here is derived from an EMBL/GenBank/DDBJ whole genome shotgun (WGS) entry which is preliminary data.</text>
</comment>
<protein>
    <submittedName>
        <fullName evidence="1">Uncharacterized protein</fullName>
    </submittedName>
</protein>
<dbReference type="Proteomes" id="UP000321197">
    <property type="component" value="Unassembled WGS sequence"/>
</dbReference>
<sequence length="64" mass="7192">MSYLEKAPDHGRPELAVIFPDRRRYRVVPVAVGERAAELWRHPLSEEGFLALAQHAPDEALVSA</sequence>
<evidence type="ECO:0000313" key="2">
    <source>
        <dbReference type="Proteomes" id="UP000321197"/>
    </source>
</evidence>
<dbReference type="AlphaFoldDB" id="A0A511QYY0"/>